<accession>A0ABN7AB98</accession>
<evidence type="ECO:0000313" key="1">
    <source>
        <dbReference type="EMBL" id="BES88394.1"/>
    </source>
</evidence>
<sequence length="93" mass="10789">MHTNKPSMGSGERDRFRKRFLAIVGRMRESVLLKDLLESGYSIVRKDEHLCRLCSSSFSTYVLSSQKREGKLHIKLEWSALLEAAYLTAERNR</sequence>
<protein>
    <submittedName>
        <fullName evidence="1">Uncharacterized protein</fullName>
    </submittedName>
</protein>
<reference evidence="1 2" key="1">
    <citation type="submission" date="2023-09" db="EMBL/GenBank/DDBJ databases">
        <title>Nesidiocoris tenuis whole genome shotgun sequence.</title>
        <authorList>
            <person name="Shibata T."/>
            <person name="Shimoda M."/>
            <person name="Kobayashi T."/>
            <person name="Uehara T."/>
        </authorList>
    </citation>
    <scope>NUCLEOTIDE SEQUENCE [LARGE SCALE GENOMIC DNA]</scope>
    <source>
        <strain evidence="1 2">Japan</strain>
    </source>
</reference>
<gene>
    <name evidence="1" type="ORF">NTJ_01200</name>
</gene>
<keyword evidence="2" id="KW-1185">Reference proteome</keyword>
<proteinExistence type="predicted"/>
<organism evidence="1 2">
    <name type="scientific">Nesidiocoris tenuis</name>
    <dbReference type="NCBI Taxonomy" id="355587"/>
    <lineage>
        <taxon>Eukaryota</taxon>
        <taxon>Metazoa</taxon>
        <taxon>Ecdysozoa</taxon>
        <taxon>Arthropoda</taxon>
        <taxon>Hexapoda</taxon>
        <taxon>Insecta</taxon>
        <taxon>Pterygota</taxon>
        <taxon>Neoptera</taxon>
        <taxon>Paraneoptera</taxon>
        <taxon>Hemiptera</taxon>
        <taxon>Heteroptera</taxon>
        <taxon>Panheteroptera</taxon>
        <taxon>Cimicomorpha</taxon>
        <taxon>Miridae</taxon>
        <taxon>Dicyphina</taxon>
        <taxon>Nesidiocoris</taxon>
    </lineage>
</organism>
<dbReference type="EMBL" id="AP028909">
    <property type="protein sequence ID" value="BES88394.1"/>
    <property type="molecule type" value="Genomic_DNA"/>
</dbReference>
<dbReference type="Proteomes" id="UP001307889">
    <property type="component" value="Chromosome 1"/>
</dbReference>
<name>A0ABN7AB98_9HEMI</name>
<evidence type="ECO:0000313" key="2">
    <source>
        <dbReference type="Proteomes" id="UP001307889"/>
    </source>
</evidence>